<organism evidence="3 4">
    <name type="scientific">Heyndrickxia shackletonii</name>
    <dbReference type="NCBI Taxonomy" id="157838"/>
    <lineage>
        <taxon>Bacteria</taxon>
        <taxon>Bacillati</taxon>
        <taxon>Bacillota</taxon>
        <taxon>Bacilli</taxon>
        <taxon>Bacillales</taxon>
        <taxon>Bacillaceae</taxon>
        <taxon>Heyndrickxia</taxon>
    </lineage>
</organism>
<dbReference type="AlphaFoldDB" id="A0A0Q3WYC1"/>
<dbReference type="Pfam" id="PF07299">
    <property type="entry name" value="EF-G-binding_N"/>
    <property type="match status" value="1"/>
</dbReference>
<dbReference type="Pfam" id="PF16571">
    <property type="entry name" value="FBP_C"/>
    <property type="match status" value="1"/>
</dbReference>
<dbReference type="InterPro" id="IPR010841">
    <property type="entry name" value="EF-G-binding_N"/>
</dbReference>
<dbReference type="STRING" id="157838.AN964_13650"/>
<dbReference type="InterPro" id="IPR032330">
    <property type="entry name" value="EF-G-binding_C"/>
</dbReference>
<comment type="caution">
    <text evidence="3">The sequence shown here is derived from an EMBL/GenBank/DDBJ whole genome shotgun (WGS) entry which is preliminary data.</text>
</comment>
<reference evidence="3 4" key="1">
    <citation type="submission" date="2015-09" db="EMBL/GenBank/DDBJ databases">
        <title>Genome sequencing project for genomic taxonomy and phylogenomics of Bacillus-like bacteria.</title>
        <authorList>
            <person name="Liu B."/>
            <person name="Wang J."/>
            <person name="Zhu Y."/>
            <person name="Liu G."/>
            <person name="Chen Q."/>
            <person name="Chen Z."/>
            <person name="Lan J."/>
            <person name="Che J."/>
            <person name="Ge C."/>
            <person name="Shi H."/>
            <person name="Pan Z."/>
            <person name="Liu X."/>
        </authorList>
    </citation>
    <scope>NUCLEOTIDE SEQUENCE [LARGE SCALE GENOMIC DNA]</scope>
    <source>
        <strain evidence="3 4">LMG 18435</strain>
    </source>
</reference>
<dbReference type="CDD" id="cd16342">
    <property type="entry name" value="FusC_FusB"/>
    <property type="match status" value="1"/>
</dbReference>
<feature type="domain" description="Elongation factor G-binding protein C-terminal treble-clef zinc-finger" evidence="2">
    <location>
        <begin position="99"/>
        <end position="198"/>
    </location>
</feature>
<proteinExistence type="predicted"/>
<gene>
    <name evidence="3" type="ORF">AN964_13650</name>
</gene>
<feature type="domain" description="Elongation factor G-binding protein N-terminal" evidence="1">
    <location>
        <begin position="4"/>
        <end position="86"/>
    </location>
</feature>
<dbReference type="RefSeq" id="WP_055740206.1">
    <property type="nucleotide sequence ID" value="NZ_JAAIWL010000008.1"/>
</dbReference>
<sequence>MEAFIRVDQFQFIKVQTQILINGHASVNDRNVLNALKSLASDKVFNLFTNLDDEQKRLLEPIKEIEDTAQGDDFIRKIKPYVIPFKKITEQSLKKLFPKAKKLKLPSLVDIDLQELSYLGWDDKGTNKKYLIVPQQNKLIGFSGTFTPITKKGVCMLCNHHSEVGLFMSEKKGKIQGTFVRRGNYICQDSLKCNENLISLSKLEDFIKLLNGKES</sequence>
<dbReference type="EMBL" id="LJJC01000004">
    <property type="protein sequence ID" value="KQL54435.1"/>
    <property type="molecule type" value="Genomic_DNA"/>
</dbReference>
<evidence type="ECO:0000259" key="2">
    <source>
        <dbReference type="Pfam" id="PF16571"/>
    </source>
</evidence>
<evidence type="ECO:0000259" key="1">
    <source>
        <dbReference type="Pfam" id="PF07299"/>
    </source>
</evidence>
<evidence type="ECO:0000313" key="3">
    <source>
        <dbReference type="EMBL" id="KQL54435.1"/>
    </source>
</evidence>
<protein>
    <submittedName>
        <fullName evidence="3">Ferrous iron transporter A</fullName>
    </submittedName>
</protein>
<keyword evidence="4" id="KW-1185">Reference proteome</keyword>
<evidence type="ECO:0000313" key="4">
    <source>
        <dbReference type="Proteomes" id="UP000051888"/>
    </source>
</evidence>
<dbReference type="InterPro" id="IPR038344">
    <property type="entry name" value="EF-G_N_sf"/>
</dbReference>
<dbReference type="PATRIC" id="fig|157838.3.peg.3033"/>
<dbReference type="Proteomes" id="UP000051888">
    <property type="component" value="Unassembled WGS sequence"/>
</dbReference>
<dbReference type="Gene3D" id="1.20.1280.250">
    <property type="match status" value="1"/>
</dbReference>
<dbReference type="OrthoDB" id="1891078at2"/>
<accession>A0A0Q3WYC1</accession>
<name>A0A0Q3WYC1_9BACI</name>